<proteinExistence type="predicted"/>
<sequence>MIIVFFSLLSVAAALFLLHPPCLIRRVSGILCPACGTTRMLEATFRLDFPEAFRLNPYMFFVLPAAGVWLLLEAVRYIQGRAPLLFKRWAPPVWIAVLCLGLVFAVLRNLP</sequence>
<organism evidence="2 3">
    <name type="scientific">Anaeromassilibacillus senegalensis</name>
    <dbReference type="NCBI Taxonomy" id="1673717"/>
    <lineage>
        <taxon>Bacteria</taxon>
        <taxon>Bacillati</taxon>
        <taxon>Bacillota</taxon>
        <taxon>Clostridia</taxon>
        <taxon>Eubacteriales</taxon>
        <taxon>Acutalibacteraceae</taxon>
        <taxon>Anaeromassilibacillus</taxon>
    </lineage>
</organism>
<evidence type="ECO:0000313" key="2">
    <source>
        <dbReference type="EMBL" id="MCF2652168.1"/>
    </source>
</evidence>
<keyword evidence="1" id="KW-0472">Membrane</keyword>
<comment type="caution">
    <text evidence="2">The sequence shown here is derived from an EMBL/GenBank/DDBJ whole genome shotgun (WGS) entry which is preliminary data.</text>
</comment>
<evidence type="ECO:0000256" key="1">
    <source>
        <dbReference type="SAM" id="Phobius"/>
    </source>
</evidence>
<reference evidence="2 3" key="1">
    <citation type="submission" date="2020-12" db="EMBL/GenBank/DDBJ databases">
        <title>Whole genome sequences of gut porcine anaerobes.</title>
        <authorList>
            <person name="Kubasova T."/>
            <person name="Jahodarova E."/>
            <person name="Rychlik I."/>
        </authorList>
    </citation>
    <scope>NUCLEOTIDE SEQUENCE [LARGE SCALE GENOMIC DNA]</scope>
    <source>
        <strain evidence="2 3">An867</strain>
    </source>
</reference>
<dbReference type="Proteomes" id="UP001299220">
    <property type="component" value="Unassembled WGS sequence"/>
</dbReference>
<dbReference type="InterPro" id="IPR021215">
    <property type="entry name" value="DUF2752"/>
</dbReference>
<accession>A0ABS9CLX8</accession>
<keyword evidence="1" id="KW-0812">Transmembrane</keyword>
<dbReference type="EMBL" id="JAFBIT010000001">
    <property type="protein sequence ID" value="MCF2652168.1"/>
    <property type="molecule type" value="Genomic_DNA"/>
</dbReference>
<name>A0ABS9CLX8_9FIRM</name>
<evidence type="ECO:0000313" key="3">
    <source>
        <dbReference type="Proteomes" id="UP001299220"/>
    </source>
</evidence>
<gene>
    <name evidence="2" type="ORF">JQM67_06105</name>
</gene>
<feature type="transmembrane region" description="Helical" evidence="1">
    <location>
        <begin position="53"/>
        <end position="72"/>
    </location>
</feature>
<keyword evidence="1" id="KW-1133">Transmembrane helix</keyword>
<feature type="transmembrane region" description="Helical" evidence="1">
    <location>
        <begin position="93"/>
        <end position="110"/>
    </location>
</feature>
<keyword evidence="3" id="KW-1185">Reference proteome</keyword>
<protein>
    <submittedName>
        <fullName evidence="2">DUF2752 domain-containing protein</fullName>
    </submittedName>
</protein>
<dbReference type="RefSeq" id="WP_235323187.1">
    <property type="nucleotide sequence ID" value="NZ_JAFBIT010000001.1"/>
</dbReference>
<dbReference type="Pfam" id="PF10825">
    <property type="entry name" value="DUF2752"/>
    <property type="match status" value="1"/>
</dbReference>